<feature type="transmembrane region" description="Helical" evidence="7">
    <location>
        <begin position="127"/>
        <end position="144"/>
    </location>
</feature>
<evidence type="ECO:0000256" key="6">
    <source>
        <dbReference type="SAM" id="MobiDB-lite"/>
    </source>
</evidence>
<dbReference type="GO" id="GO:0006890">
    <property type="term" value="P:retrograde vesicle-mediated transport, Golgi to endoplasmic reticulum"/>
    <property type="evidence" value="ECO:0007669"/>
    <property type="project" value="TreeGrafter"/>
</dbReference>
<evidence type="ECO:0000256" key="4">
    <source>
        <dbReference type="ARBA" id="ARBA00022989"/>
    </source>
</evidence>
<feature type="transmembrane region" description="Helical" evidence="7">
    <location>
        <begin position="102"/>
        <end position="121"/>
    </location>
</feature>
<dbReference type="AlphaFoldDB" id="A0A7S0ZAA9"/>
<accession>A0A7S0ZAA9</accession>
<dbReference type="GO" id="GO:0005783">
    <property type="term" value="C:endoplasmic reticulum"/>
    <property type="evidence" value="ECO:0007669"/>
    <property type="project" value="GOC"/>
</dbReference>
<feature type="region of interest" description="Disordered" evidence="6">
    <location>
        <begin position="1"/>
        <end position="41"/>
    </location>
</feature>
<gene>
    <name evidence="8" type="ORF">TOLI1172_LOCUS11</name>
</gene>
<evidence type="ECO:0000256" key="7">
    <source>
        <dbReference type="SAM" id="Phobius"/>
    </source>
</evidence>
<evidence type="ECO:0000313" key="8">
    <source>
        <dbReference type="EMBL" id="CAD8815623.1"/>
    </source>
</evidence>
<comment type="subcellular location">
    <subcellularLocation>
        <location evidence="1">Membrane</location>
        <topology evidence="1">Multi-pass membrane protein</topology>
    </subcellularLocation>
</comment>
<feature type="region of interest" description="Disordered" evidence="6">
    <location>
        <begin position="249"/>
        <end position="285"/>
    </location>
</feature>
<dbReference type="Pfam" id="PF03248">
    <property type="entry name" value="Rer1"/>
    <property type="match status" value="1"/>
</dbReference>
<sequence>MENKEIKPVETGITNPMVDTTLPSSVPPVPPVSTSQQASYPPPIQMSSPNALSPIPLNSPPPYIPSANQLSTNNQYSIPIENFAAIQRRYSVFLDQITPLQLYRWLAFALFALILVLRVFLIHGFYIVLYVLFIFLLNQFILFLQPKDRSMLQDSQGSSSEDQALPTVVDADTYRPFYRRLPEFKFWHSSMKAVLISLLCTCIPFLDVPVFWPILVVYSVILFIATMRRQIMDMKRFKYVPWDIKPKQKYAGTSKSVSSTESKSNSTLNTIIAPNKPRNKPKSDS</sequence>
<evidence type="ECO:0000256" key="3">
    <source>
        <dbReference type="ARBA" id="ARBA00022692"/>
    </source>
</evidence>
<feature type="transmembrane region" description="Helical" evidence="7">
    <location>
        <begin position="186"/>
        <end position="206"/>
    </location>
</feature>
<proteinExistence type="inferred from homology"/>
<evidence type="ECO:0000256" key="5">
    <source>
        <dbReference type="ARBA" id="ARBA00023136"/>
    </source>
</evidence>
<reference evidence="8" key="1">
    <citation type="submission" date="2021-01" db="EMBL/GenBank/DDBJ databases">
        <authorList>
            <person name="Corre E."/>
            <person name="Pelletier E."/>
            <person name="Niang G."/>
            <person name="Scheremetjew M."/>
            <person name="Finn R."/>
            <person name="Kale V."/>
            <person name="Holt S."/>
            <person name="Cochrane G."/>
            <person name="Meng A."/>
            <person name="Brown T."/>
            <person name="Cohen L."/>
        </authorList>
    </citation>
    <scope>NUCLEOTIDE SEQUENCE</scope>
    <source>
        <strain evidence="8">CCMP3278</strain>
    </source>
</reference>
<organism evidence="8">
    <name type="scientific">Timspurckia oligopyrenoides</name>
    <dbReference type="NCBI Taxonomy" id="708627"/>
    <lineage>
        <taxon>Eukaryota</taxon>
        <taxon>Rhodophyta</taxon>
        <taxon>Bangiophyceae</taxon>
        <taxon>Porphyridiales</taxon>
        <taxon>Porphyridiaceae</taxon>
        <taxon>Timspurckia</taxon>
    </lineage>
</organism>
<protein>
    <recommendedName>
        <fullName evidence="9">Protein RER1</fullName>
    </recommendedName>
</protein>
<feature type="transmembrane region" description="Helical" evidence="7">
    <location>
        <begin position="212"/>
        <end position="228"/>
    </location>
</feature>
<name>A0A7S0ZAA9_9RHOD</name>
<dbReference type="PANTHER" id="PTHR10743:SF0">
    <property type="entry name" value="PROTEIN RER1"/>
    <property type="match status" value="1"/>
</dbReference>
<dbReference type="GO" id="GO:0000139">
    <property type="term" value="C:Golgi membrane"/>
    <property type="evidence" value="ECO:0007669"/>
    <property type="project" value="TreeGrafter"/>
</dbReference>
<comment type="similarity">
    <text evidence="2">Belongs to the RER1 family.</text>
</comment>
<feature type="compositionally biased region" description="Low complexity" evidence="6">
    <location>
        <begin position="253"/>
        <end position="270"/>
    </location>
</feature>
<dbReference type="PANTHER" id="PTHR10743">
    <property type="entry name" value="PROTEIN RER1"/>
    <property type="match status" value="1"/>
</dbReference>
<evidence type="ECO:0008006" key="9">
    <source>
        <dbReference type="Google" id="ProtNLM"/>
    </source>
</evidence>
<keyword evidence="3 7" id="KW-0812">Transmembrane</keyword>
<keyword evidence="5 7" id="KW-0472">Membrane</keyword>
<evidence type="ECO:0000256" key="2">
    <source>
        <dbReference type="ARBA" id="ARBA00006070"/>
    </source>
</evidence>
<dbReference type="EMBL" id="HBFP01000014">
    <property type="protein sequence ID" value="CAD8815623.1"/>
    <property type="molecule type" value="Transcribed_RNA"/>
</dbReference>
<dbReference type="GO" id="GO:0006621">
    <property type="term" value="P:protein retention in ER lumen"/>
    <property type="evidence" value="ECO:0007669"/>
    <property type="project" value="TreeGrafter"/>
</dbReference>
<feature type="compositionally biased region" description="Polar residues" evidence="6">
    <location>
        <begin position="12"/>
        <end position="22"/>
    </location>
</feature>
<evidence type="ECO:0000256" key="1">
    <source>
        <dbReference type="ARBA" id="ARBA00004141"/>
    </source>
</evidence>
<keyword evidence="4 7" id="KW-1133">Transmembrane helix</keyword>
<dbReference type="InterPro" id="IPR004932">
    <property type="entry name" value="Rer1"/>
</dbReference>